<evidence type="ECO:0000256" key="3">
    <source>
        <dbReference type="ARBA" id="ARBA00022729"/>
    </source>
</evidence>
<keyword evidence="4" id="KW-0472">Membrane</keyword>
<evidence type="ECO:0000259" key="7">
    <source>
        <dbReference type="Pfam" id="PF14322"/>
    </source>
</evidence>
<dbReference type="InterPro" id="IPR012944">
    <property type="entry name" value="SusD_RagB_dom"/>
</dbReference>
<dbReference type="RefSeq" id="WP_072764558.1">
    <property type="nucleotide sequence ID" value="NZ_FQYX01000013.1"/>
</dbReference>
<name>A0A1M6HB87_9FLAO</name>
<comment type="similarity">
    <text evidence="2">Belongs to the SusD family.</text>
</comment>
<keyword evidence="3" id="KW-0732">Signal</keyword>
<feature type="domain" description="SusD-like N-terminal" evidence="7">
    <location>
        <begin position="64"/>
        <end position="217"/>
    </location>
</feature>
<dbReference type="AlphaFoldDB" id="A0A1M6HB87"/>
<dbReference type="InterPro" id="IPR033985">
    <property type="entry name" value="SusD-like_N"/>
</dbReference>
<evidence type="ECO:0000313" key="8">
    <source>
        <dbReference type="EMBL" id="SHJ19379.1"/>
    </source>
</evidence>
<dbReference type="SUPFAM" id="SSF48452">
    <property type="entry name" value="TPR-like"/>
    <property type="match status" value="1"/>
</dbReference>
<evidence type="ECO:0000256" key="4">
    <source>
        <dbReference type="ARBA" id="ARBA00023136"/>
    </source>
</evidence>
<protein>
    <submittedName>
        <fullName evidence="8">Starch-binding associating with outer membrane</fullName>
    </submittedName>
</protein>
<dbReference type="CDD" id="cd08977">
    <property type="entry name" value="SusD"/>
    <property type="match status" value="1"/>
</dbReference>
<evidence type="ECO:0000256" key="1">
    <source>
        <dbReference type="ARBA" id="ARBA00004442"/>
    </source>
</evidence>
<gene>
    <name evidence="8" type="ORF">SAMN04487911_11371</name>
</gene>
<comment type="subcellular location">
    <subcellularLocation>
        <location evidence="1">Cell outer membrane</location>
    </subcellularLocation>
</comment>
<proteinExistence type="inferred from homology"/>
<dbReference type="InterPro" id="IPR011990">
    <property type="entry name" value="TPR-like_helical_dom_sf"/>
</dbReference>
<keyword evidence="5" id="KW-0998">Cell outer membrane</keyword>
<keyword evidence="9" id="KW-1185">Reference proteome</keyword>
<dbReference type="OrthoDB" id="5694214at2"/>
<organism evidence="8 9">
    <name type="scientific">Arenibacter nanhaiticus</name>
    <dbReference type="NCBI Taxonomy" id="558155"/>
    <lineage>
        <taxon>Bacteria</taxon>
        <taxon>Pseudomonadati</taxon>
        <taxon>Bacteroidota</taxon>
        <taxon>Flavobacteriia</taxon>
        <taxon>Flavobacteriales</taxon>
        <taxon>Flavobacteriaceae</taxon>
        <taxon>Arenibacter</taxon>
    </lineage>
</organism>
<dbReference type="Pfam" id="PF14322">
    <property type="entry name" value="SusD-like_3"/>
    <property type="match status" value="1"/>
</dbReference>
<sequence>MKSKILIFALSSLLFLQSCDDQLDILPEDGLGSATLYQNDAGALAGLSGVYSRFVAAYRESILNAMYPSAVTDEGFENRSVNRFFLENSFASNNAQILDSWTLLYEGVYAANIMLAELENSTGISETSKAVFEAEARFLRSYLLFELQKNFGGIEGIPLPTENTLKQLLPRTKGVDVYAQIIADLEYAEQNLPRIQEATAGRASKDAAQALLARVNLFRAGAPFTNDGDYYTKARDWAKKVMENGYQELNPSYEDIFNKLATEQYDTKEVLFQIGFYFGNQDQNQSNKLGSTIGMRVDDGSCNNRGYGLISAAITLTEAYRNDPSDERGLWNVSPYYVPNNNNCEFRTQFNQTAYPASKYRRFLESGGTGSYGPHHFPVLRYSDVLLMYAEAENKLNPGSAAALDAVNQVRNRAKATPLVGPITEALIQEERRLELCFEGLRKYDLIRWGILEEKVNETKAALQAADGSENTDWPIYGSGSPATRTNITENYYLDGYNNYVDSKHQLLPIPEQEIGANDLITQNPGW</sequence>
<dbReference type="Pfam" id="PF07980">
    <property type="entry name" value="SusD_RagB"/>
    <property type="match status" value="1"/>
</dbReference>
<dbReference type="EMBL" id="FQYX01000013">
    <property type="protein sequence ID" value="SHJ19379.1"/>
    <property type="molecule type" value="Genomic_DNA"/>
</dbReference>
<dbReference type="STRING" id="558155.SAMN04487911_11371"/>
<accession>A0A1M6HB87</accession>
<evidence type="ECO:0000259" key="6">
    <source>
        <dbReference type="Pfam" id="PF07980"/>
    </source>
</evidence>
<reference evidence="9" key="1">
    <citation type="submission" date="2016-11" db="EMBL/GenBank/DDBJ databases">
        <authorList>
            <person name="Varghese N."/>
            <person name="Submissions S."/>
        </authorList>
    </citation>
    <scope>NUCLEOTIDE SEQUENCE [LARGE SCALE GENOMIC DNA]</scope>
    <source>
        <strain evidence="9">CGMCC 1.8863</strain>
    </source>
</reference>
<evidence type="ECO:0000313" key="9">
    <source>
        <dbReference type="Proteomes" id="UP000184231"/>
    </source>
</evidence>
<dbReference type="Gene3D" id="1.25.40.390">
    <property type="match status" value="1"/>
</dbReference>
<feature type="domain" description="RagB/SusD" evidence="6">
    <location>
        <begin position="336"/>
        <end position="527"/>
    </location>
</feature>
<dbReference type="PROSITE" id="PS51257">
    <property type="entry name" value="PROKAR_LIPOPROTEIN"/>
    <property type="match status" value="1"/>
</dbReference>
<evidence type="ECO:0000256" key="2">
    <source>
        <dbReference type="ARBA" id="ARBA00006275"/>
    </source>
</evidence>
<evidence type="ECO:0000256" key="5">
    <source>
        <dbReference type="ARBA" id="ARBA00023237"/>
    </source>
</evidence>
<dbReference type="GO" id="GO:0009279">
    <property type="term" value="C:cell outer membrane"/>
    <property type="evidence" value="ECO:0007669"/>
    <property type="project" value="UniProtKB-SubCell"/>
</dbReference>
<dbReference type="Proteomes" id="UP000184231">
    <property type="component" value="Unassembled WGS sequence"/>
</dbReference>